<dbReference type="RefSeq" id="WP_310101254.1">
    <property type="nucleotide sequence ID" value="NZ_JAVDUU010000004.1"/>
</dbReference>
<comment type="caution">
    <text evidence="1">The sequence shown here is derived from an EMBL/GenBank/DDBJ whole genome shotgun (WGS) entry which is preliminary data.</text>
</comment>
<proteinExistence type="predicted"/>
<reference evidence="1 2" key="1">
    <citation type="submission" date="2023-07" db="EMBL/GenBank/DDBJ databases">
        <title>Sorghum-associated microbial communities from plants grown in Nebraska, USA.</title>
        <authorList>
            <person name="Schachtman D."/>
        </authorList>
    </citation>
    <scope>NUCLEOTIDE SEQUENCE [LARGE SCALE GENOMIC DNA]</scope>
    <source>
        <strain evidence="1 2">3262</strain>
    </source>
</reference>
<dbReference type="Proteomes" id="UP001247620">
    <property type="component" value="Unassembled WGS sequence"/>
</dbReference>
<sequence>MEPFTITINEVDYQVSLHSGFPRLFDIVNKNINYTIGKTDAGNWVYIKHEPSSAVIPLEQIGAAIDDHVFED</sequence>
<keyword evidence="2" id="KW-1185">Reference proteome</keyword>
<organism evidence="1 2">
    <name type="scientific">Mucilaginibacter pocheonensis</name>
    <dbReference type="NCBI Taxonomy" id="398050"/>
    <lineage>
        <taxon>Bacteria</taxon>
        <taxon>Pseudomonadati</taxon>
        <taxon>Bacteroidota</taxon>
        <taxon>Sphingobacteriia</taxon>
        <taxon>Sphingobacteriales</taxon>
        <taxon>Sphingobacteriaceae</taxon>
        <taxon>Mucilaginibacter</taxon>
    </lineage>
</organism>
<evidence type="ECO:0000313" key="1">
    <source>
        <dbReference type="EMBL" id="MDR6944664.1"/>
    </source>
</evidence>
<dbReference type="EMBL" id="JAVDUU010000004">
    <property type="protein sequence ID" value="MDR6944664.1"/>
    <property type="molecule type" value="Genomic_DNA"/>
</dbReference>
<gene>
    <name evidence="1" type="ORF">J2W55_004524</name>
</gene>
<protein>
    <submittedName>
        <fullName evidence="1">Uncharacterized protein</fullName>
    </submittedName>
</protein>
<accession>A0ABU1TGW6</accession>
<name>A0ABU1TGW6_9SPHI</name>
<evidence type="ECO:0000313" key="2">
    <source>
        <dbReference type="Proteomes" id="UP001247620"/>
    </source>
</evidence>